<sequence length="259" mass="26104">MTWAVAAVAGATLVSGYLQSEGVQNAAQTQANAALQQQGNLLQAGRDAAKQFEPYANYGGTALSSLTANNPYFNQQFSNADLNAQLSPNYAFQLGQGQQANLMGSNVTGGAVSGNALKSLQDYTQGYAGNAYQQAFNNFQAQRGNIANIDLANANLGLAGATGSANAQIGTATNIANLGIGAGNAQAASQIAQGNIYGGAANTLGNLAYMGASQSSPQTSAQYMNSIGAGSGSNQYFGSNTTGQGAGMSQGMLQQLGLA</sequence>
<organism evidence="1">
    <name type="scientific">uncultured Caudovirales phage</name>
    <dbReference type="NCBI Taxonomy" id="2100421"/>
    <lineage>
        <taxon>Viruses</taxon>
        <taxon>Duplodnaviria</taxon>
        <taxon>Heunggongvirae</taxon>
        <taxon>Uroviricota</taxon>
        <taxon>Caudoviricetes</taxon>
        <taxon>Peduoviridae</taxon>
        <taxon>Maltschvirus</taxon>
        <taxon>Maltschvirus maltsch</taxon>
    </lineage>
</organism>
<gene>
    <name evidence="1" type="ORF">UFOVP192_28</name>
</gene>
<evidence type="ECO:0008006" key="2">
    <source>
        <dbReference type="Google" id="ProtNLM"/>
    </source>
</evidence>
<reference evidence="1" key="1">
    <citation type="submission" date="2020-05" db="EMBL/GenBank/DDBJ databases">
        <authorList>
            <person name="Chiriac C."/>
            <person name="Salcher M."/>
            <person name="Ghai R."/>
            <person name="Kavagutti S V."/>
        </authorList>
    </citation>
    <scope>NUCLEOTIDE SEQUENCE</scope>
</reference>
<accession>A0A6J7WI92</accession>
<proteinExistence type="predicted"/>
<protein>
    <recommendedName>
        <fullName evidence="2">DNA transfer protein</fullName>
    </recommendedName>
</protein>
<name>A0A6J7WI92_9CAUD</name>
<evidence type="ECO:0000313" key="1">
    <source>
        <dbReference type="EMBL" id="CAB5212534.1"/>
    </source>
</evidence>
<dbReference type="EMBL" id="LR798232">
    <property type="protein sequence ID" value="CAB5212534.1"/>
    <property type="molecule type" value="Genomic_DNA"/>
</dbReference>